<name>A0A8A3PI60_9HELO</name>
<gene>
    <name evidence="2" type="ORF">DSL72_007879</name>
</gene>
<evidence type="ECO:0000256" key="1">
    <source>
        <dbReference type="SAM" id="MobiDB-lite"/>
    </source>
</evidence>
<evidence type="ECO:0000313" key="3">
    <source>
        <dbReference type="Proteomes" id="UP000672032"/>
    </source>
</evidence>
<accession>A0A8A3PI60</accession>
<organism evidence="2 3">
    <name type="scientific">Monilinia vaccinii-corymbosi</name>
    <dbReference type="NCBI Taxonomy" id="61207"/>
    <lineage>
        <taxon>Eukaryota</taxon>
        <taxon>Fungi</taxon>
        <taxon>Dikarya</taxon>
        <taxon>Ascomycota</taxon>
        <taxon>Pezizomycotina</taxon>
        <taxon>Leotiomycetes</taxon>
        <taxon>Helotiales</taxon>
        <taxon>Sclerotiniaceae</taxon>
        <taxon>Monilinia</taxon>
    </lineage>
</organism>
<sequence>MQSKRDLFLKGWKKRSGSKPHPDKADDGDSSSNGDAKPTIARLAISTLRSSPQSLNLHDRSSPTPAESSTPNLSRASTRASDLSLVSKGPETLSSQAYTFLSKTDSKLIEGYTSITRMDPGDRGQVCQHQKPGGKKITEAFKKVKDFGAAVASLDPIHAGLPWAGVSFLLGSIADGILKLISLQLLYQQSGRKQNEENGIQIVKRLGYPALAISQASTYIKSLKLDFSAFESHYSSQRRESILKYEIPMNKYTKSMNETERETAFNVFTTWELSFNELRTEKHPAALENLMTLFAFFDPADISEDLFSDYVRSHDHINTESGESELEESHYRKTTPFEDFGLLGESLMFFLGQGGVWNSEAFADALQVLDRLSLIQSFHRTNDFCYISLHPLVKDWIRLRTDSEVCESCTILGACMIEAYSKKVVVKDAGIFDMAKAQVFFTHTNAFEDNVGCIATPTTAVASTKHYMYERLVSSEIGIFEIFMIIRPTERAGEISRRAFHRQKTIYCDDTSSSSITTRKRMWGLL</sequence>
<keyword evidence="3" id="KW-1185">Reference proteome</keyword>
<proteinExistence type="predicted"/>
<reference evidence="2" key="1">
    <citation type="submission" date="2020-10" db="EMBL/GenBank/DDBJ databases">
        <title>Genome Sequence of Monilinia vaccinii-corymbosi Sheds Light on Mummy Berry Disease Infection of Blueberry and Mating Type.</title>
        <authorList>
            <person name="Yow A.G."/>
            <person name="Zhang Y."/>
            <person name="Bansal K."/>
            <person name="Eacker S.M."/>
            <person name="Sullivan S."/>
            <person name="Liachko I."/>
            <person name="Cubeta M.A."/>
            <person name="Rollins J.A."/>
            <person name="Ashrafi H."/>
        </authorList>
    </citation>
    <scope>NUCLEOTIDE SEQUENCE</scope>
    <source>
        <strain evidence="2">RL-1</strain>
    </source>
</reference>
<feature type="region of interest" description="Disordered" evidence="1">
    <location>
        <begin position="1"/>
        <end position="85"/>
    </location>
</feature>
<dbReference type="EMBL" id="CP063409">
    <property type="protein sequence ID" value="QSZ35017.1"/>
    <property type="molecule type" value="Genomic_DNA"/>
</dbReference>
<feature type="compositionally biased region" description="Polar residues" evidence="1">
    <location>
        <begin position="47"/>
        <end position="81"/>
    </location>
</feature>
<protein>
    <recommendedName>
        <fullName evidence="4">NWD NACHT-NTPase N-terminal domain-containing protein</fullName>
    </recommendedName>
</protein>
<evidence type="ECO:0000313" key="2">
    <source>
        <dbReference type="EMBL" id="QSZ35017.1"/>
    </source>
</evidence>
<dbReference type="AlphaFoldDB" id="A0A8A3PI60"/>
<evidence type="ECO:0008006" key="4">
    <source>
        <dbReference type="Google" id="ProtNLM"/>
    </source>
</evidence>
<dbReference type="Proteomes" id="UP000672032">
    <property type="component" value="Chromosome 5"/>
</dbReference>
<dbReference type="OrthoDB" id="626167at2759"/>